<accession>A0ABY0P561</accession>
<dbReference type="Gene3D" id="3.40.630.30">
    <property type="match status" value="1"/>
</dbReference>
<comment type="caution">
    <text evidence="5">The sequence shown here is derived from an EMBL/GenBank/DDBJ whole genome shotgun (WGS) entry which is preliminary data.</text>
</comment>
<dbReference type="CDD" id="cd04301">
    <property type="entry name" value="NAT_SF"/>
    <property type="match status" value="1"/>
</dbReference>
<dbReference type="PANTHER" id="PTHR43877">
    <property type="entry name" value="AMINOALKYLPHOSPHONATE N-ACETYLTRANSFERASE-RELATED-RELATED"/>
    <property type="match status" value="1"/>
</dbReference>
<dbReference type="PANTHER" id="PTHR43877:SF1">
    <property type="entry name" value="ACETYLTRANSFERASE"/>
    <property type="match status" value="1"/>
</dbReference>
<feature type="region of interest" description="Disordered" evidence="3">
    <location>
        <begin position="149"/>
        <end position="174"/>
    </location>
</feature>
<proteinExistence type="predicted"/>
<sequence length="174" mass="18696">MTELVIRPAEQADLPALLDLYRHLVPDDARCPDDEAADILGRLRNFEGSAVLIGLLGTDLVASCTVIVIPNLTRGGTPYALIENVVTDAGHRNRGLGKAILKAALDRAWAAGCYKVMLMTGSKKPATLAFYESAGFEQSKTGFQARRLPVRAEQEAIPPTKNPGLAGRGSQKRN</sequence>
<evidence type="ECO:0000256" key="3">
    <source>
        <dbReference type="SAM" id="MobiDB-lite"/>
    </source>
</evidence>
<name>A0ABY0P561_9HYPH</name>
<dbReference type="InterPro" id="IPR016181">
    <property type="entry name" value="Acyl_CoA_acyltransferase"/>
</dbReference>
<evidence type="ECO:0000256" key="2">
    <source>
        <dbReference type="ARBA" id="ARBA00023315"/>
    </source>
</evidence>
<reference evidence="5 6" key="1">
    <citation type="submission" date="2016-10" db="EMBL/GenBank/DDBJ databases">
        <authorList>
            <person name="Varghese N."/>
            <person name="Submissions S."/>
        </authorList>
    </citation>
    <scope>NUCLEOTIDE SEQUENCE [LARGE SCALE GENOMIC DNA]</scope>
    <source>
        <strain evidence="5 6">DSM 26672</strain>
    </source>
</reference>
<dbReference type="SUPFAM" id="SSF55729">
    <property type="entry name" value="Acyl-CoA N-acyltransferases (Nat)"/>
    <property type="match status" value="1"/>
</dbReference>
<evidence type="ECO:0000313" key="5">
    <source>
        <dbReference type="EMBL" id="SDH38114.1"/>
    </source>
</evidence>
<dbReference type="PROSITE" id="PS51186">
    <property type="entry name" value="GNAT"/>
    <property type="match status" value="1"/>
</dbReference>
<gene>
    <name evidence="5" type="ORF">SAMN05421844_108151</name>
</gene>
<dbReference type="RefSeq" id="WP_091861178.1">
    <property type="nucleotide sequence ID" value="NZ_FNBZ01000008.1"/>
</dbReference>
<feature type="domain" description="N-acetyltransferase" evidence="4">
    <location>
        <begin position="4"/>
        <end position="157"/>
    </location>
</feature>
<dbReference type="InterPro" id="IPR000182">
    <property type="entry name" value="GNAT_dom"/>
</dbReference>
<keyword evidence="2" id="KW-0012">Acyltransferase</keyword>
<dbReference type="Pfam" id="PF00583">
    <property type="entry name" value="Acetyltransf_1"/>
    <property type="match status" value="1"/>
</dbReference>
<keyword evidence="1" id="KW-0808">Transferase</keyword>
<dbReference type="EMBL" id="FNBZ01000008">
    <property type="protein sequence ID" value="SDH38114.1"/>
    <property type="molecule type" value="Genomic_DNA"/>
</dbReference>
<keyword evidence="6" id="KW-1185">Reference proteome</keyword>
<dbReference type="Proteomes" id="UP000199468">
    <property type="component" value="Unassembled WGS sequence"/>
</dbReference>
<evidence type="ECO:0000313" key="6">
    <source>
        <dbReference type="Proteomes" id="UP000199468"/>
    </source>
</evidence>
<evidence type="ECO:0000256" key="1">
    <source>
        <dbReference type="ARBA" id="ARBA00022679"/>
    </source>
</evidence>
<evidence type="ECO:0000259" key="4">
    <source>
        <dbReference type="PROSITE" id="PS51186"/>
    </source>
</evidence>
<protein>
    <submittedName>
        <fullName evidence="5">L-amino acid N-acyltransferase YncA</fullName>
    </submittedName>
</protein>
<organism evidence="5 6">
    <name type="scientific">Bosea robiniae</name>
    <dbReference type="NCBI Taxonomy" id="1036780"/>
    <lineage>
        <taxon>Bacteria</taxon>
        <taxon>Pseudomonadati</taxon>
        <taxon>Pseudomonadota</taxon>
        <taxon>Alphaproteobacteria</taxon>
        <taxon>Hyphomicrobiales</taxon>
        <taxon>Boseaceae</taxon>
        <taxon>Bosea</taxon>
    </lineage>
</organism>
<dbReference type="InterPro" id="IPR050832">
    <property type="entry name" value="Bact_Acetyltransf"/>
</dbReference>